<sequence length="335" mass="37730">MNTMKNPLAHASPLPSLHPIHPSTPLKSSHTTIQPILPNTPSTSTSKKRQTKKHVRFASKLETVEKDLSLSKNDKPIVSTIKSNKRIIDSKRDDEPLYGTYVEYLEKHGALTCDTSEIRRPSRPSPPVLPSHESEIELSTYTKTSFTRNKSSAFVVESITVTTPPTSLPRIVHPTTVTKKKNNTNNNNRQQSLPTIDSNLKQQIHSVTPSNTIQSRKTSGLVNKKNHSNSIHSTTTKQIDLSLPLIKDVKSNEKLIRTDNTKIVNEYYQSKKFTEIISSTLLPGTNKQINHISEQSVLPNLSKISQNSYHNHVNNEPYFFQNNNNNNDQIQPVIH</sequence>
<dbReference type="EMBL" id="CAJOAX010001404">
    <property type="protein sequence ID" value="CAF3712646.1"/>
    <property type="molecule type" value="Genomic_DNA"/>
</dbReference>
<organism evidence="2 4">
    <name type="scientific">Rotaria sordida</name>
    <dbReference type="NCBI Taxonomy" id="392033"/>
    <lineage>
        <taxon>Eukaryota</taxon>
        <taxon>Metazoa</taxon>
        <taxon>Spiralia</taxon>
        <taxon>Gnathifera</taxon>
        <taxon>Rotifera</taxon>
        <taxon>Eurotatoria</taxon>
        <taxon>Bdelloidea</taxon>
        <taxon>Philodinida</taxon>
        <taxon>Philodinidae</taxon>
        <taxon>Rotaria</taxon>
    </lineage>
</organism>
<accession>A0A815ATL6</accession>
<name>A0A815ATL6_9BILA</name>
<dbReference type="Proteomes" id="UP000663823">
    <property type="component" value="Unassembled WGS sequence"/>
</dbReference>
<dbReference type="AlphaFoldDB" id="A0A815ATL6"/>
<evidence type="ECO:0000313" key="4">
    <source>
        <dbReference type="Proteomes" id="UP000663882"/>
    </source>
</evidence>
<feature type="compositionally biased region" description="Polar residues" evidence="1">
    <location>
        <begin position="208"/>
        <end position="221"/>
    </location>
</feature>
<comment type="caution">
    <text evidence="2">The sequence shown here is derived from an EMBL/GenBank/DDBJ whole genome shotgun (WGS) entry which is preliminary data.</text>
</comment>
<gene>
    <name evidence="3" type="ORF">OTI717_LOCUS13287</name>
    <name evidence="2" type="ORF">RFH988_LOCUS27708</name>
</gene>
<feature type="compositionally biased region" description="Polar residues" evidence="1">
    <location>
        <begin position="27"/>
        <end position="39"/>
    </location>
</feature>
<reference evidence="2" key="1">
    <citation type="submission" date="2021-02" db="EMBL/GenBank/DDBJ databases">
        <authorList>
            <person name="Nowell W R."/>
        </authorList>
    </citation>
    <scope>NUCLEOTIDE SEQUENCE</scope>
</reference>
<evidence type="ECO:0000313" key="2">
    <source>
        <dbReference type="EMBL" id="CAF1261648.1"/>
    </source>
</evidence>
<protein>
    <submittedName>
        <fullName evidence="2">Uncharacterized protein</fullName>
    </submittedName>
</protein>
<feature type="region of interest" description="Disordered" evidence="1">
    <location>
        <begin position="1"/>
        <end position="54"/>
    </location>
</feature>
<dbReference type="OrthoDB" id="10010527at2759"/>
<evidence type="ECO:0000256" key="1">
    <source>
        <dbReference type="SAM" id="MobiDB-lite"/>
    </source>
</evidence>
<feature type="region of interest" description="Disordered" evidence="1">
    <location>
        <begin position="208"/>
        <end position="229"/>
    </location>
</feature>
<evidence type="ECO:0000313" key="3">
    <source>
        <dbReference type="EMBL" id="CAF3712646.1"/>
    </source>
</evidence>
<dbReference type="EMBL" id="CAJNOO010002372">
    <property type="protein sequence ID" value="CAF1261648.1"/>
    <property type="molecule type" value="Genomic_DNA"/>
</dbReference>
<dbReference type="Proteomes" id="UP000663882">
    <property type="component" value="Unassembled WGS sequence"/>
</dbReference>
<feature type="compositionally biased region" description="Low complexity" evidence="1">
    <location>
        <begin position="10"/>
        <end position="26"/>
    </location>
</feature>
<proteinExistence type="predicted"/>